<organism evidence="3 4">
    <name type="scientific">Desulfobulbus oligotrophicus</name>
    <dbReference type="NCBI Taxonomy" id="1909699"/>
    <lineage>
        <taxon>Bacteria</taxon>
        <taxon>Pseudomonadati</taxon>
        <taxon>Thermodesulfobacteriota</taxon>
        <taxon>Desulfobulbia</taxon>
        <taxon>Desulfobulbales</taxon>
        <taxon>Desulfobulbaceae</taxon>
        <taxon>Desulfobulbus</taxon>
    </lineage>
</organism>
<evidence type="ECO:0000313" key="4">
    <source>
        <dbReference type="Proteomes" id="UP000596092"/>
    </source>
</evidence>
<dbReference type="Pfam" id="PF01541">
    <property type="entry name" value="GIY-YIG"/>
    <property type="match status" value="1"/>
</dbReference>
<sequence length="124" mass="14036">MSGGFMYILKCSDGSYYTGSTRNLEFRLIQHQSGNGASHTKKRLPVTLVYWEEYSRVDEAFYREKQVQGWSRKKKEALIVGDTQLLPELAVAYRDLAVVSRVSATARGNTLLPSRTSGNSKKRQ</sequence>
<dbReference type="PANTHER" id="PTHR34477">
    <property type="entry name" value="UPF0213 PROTEIN YHBQ"/>
    <property type="match status" value="1"/>
</dbReference>
<gene>
    <name evidence="3" type="ORF">HP555_01785</name>
</gene>
<dbReference type="PANTHER" id="PTHR34477:SF1">
    <property type="entry name" value="UPF0213 PROTEIN YHBQ"/>
    <property type="match status" value="1"/>
</dbReference>
<evidence type="ECO:0000259" key="2">
    <source>
        <dbReference type="PROSITE" id="PS50164"/>
    </source>
</evidence>
<dbReference type="Proteomes" id="UP000596092">
    <property type="component" value="Chromosome"/>
</dbReference>
<protein>
    <submittedName>
        <fullName evidence="3">GIY-YIG nuclease family protein</fullName>
    </submittedName>
</protein>
<dbReference type="RefSeq" id="WP_199263514.1">
    <property type="nucleotide sequence ID" value="NZ_CP054140.1"/>
</dbReference>
<dbReference type="AlphaFoldDB" id="A0A7T5VB86"/>
<name>A0A7T5VB86_9BACT</name>
<keyword evidence="4" id="KW-1185">Reference proteome</keyword>
<evidence type="ECO:0000256" key="1">
    <source>
        <dbReference type="ARBA" id="ARBA00007435"/>
    </source>
</evidence>
<dbReference type="InterPro" id="IPR035901">
    <property type="entry name" value="GIY-YIG_endonuc_sf"/>
</dbReference>
<dbReference type="CDD" id="cd10456">
    <property type="entry name" value="GIY-YIG_UPF0213"/>
    <property type="match status" value="1"/>
</dbReference>
<comment type="similarity">
    <text evidence="1">Belongs to the UPF0213 family.</text>
</comment>
<reference evidence="3 4" key="1">
    <citation type="submission" date="2020-05" db="EMBL/GenBank/DDBJ databases">
        <title>Complete genome of Desulfobulbus oligotrophicus.</title>
        <authorList>
            <person name="Podar M."/>
        </authorList>
    </citation>
    <scope>NUCLEOTIDE SEQUENCE [LARGE SCALE GENOMIC DNA]</scope>
    <source>
        <strain evidence="3 4">Prop6</strain>
    </source>
</reference>
<dbReference type="PROSITE" id="PS50164">
    <property type="entry name" value="GIY_YIG"/>
    <property type="match status" value="1"/>
</dbReference>
<dbReference type="InterPro" id="IPR050190">
    <property type="entry name" value="UPF0213_domain"/>
</dbReference>
<proteinExistence type="inferred from homology"/>
<dbReference type="KEGG" id="dog:HP555_01785"/>
<feature type="domain" description="GIY-YIG" evidence="2">
    <location>
        <begin position="2"/>
        <end position="77"/>
    </location>
</feature>
<dbReference type="Gene3D" id="3.40.1440.10">
    <property type="entry name" value="GIY-YIG endonuclease"/>
    <property type="match status" value="1"/>
</dbReference>
<accession>A0A7T5VB86</accession>
<evidence type="ECO:0000313" key="3">
    <source>
        <dbReference type="EMBL" id="QQG64681.1"/>
    </source>
</evidence>
<dbReference type="SUPFAM" id="SSF82771">
    <property type="entry name" value="GIY-YIG endonuclease"/>
    <property type="match status" value="1"/>
</dbReference>
<dbReference type="InterPro" id="IPR000305">
    <property type="entry name" value="GIY-YIG_endonuc"/>
</dbReference>
<dbReference type="EMBL" id="CP054140">
    <property type="protein sequence ID" value="QQG64681.1"/>
    <property type="molecule type" value="Genomic_DNA"/>
</dbReference>